<reference evidence="3" key="1">
    <citation type="submission" date="2016-06" db="EMBL/GenBank/DDBJ databases">
        <title>Draft genome sequence of Desulfoplanes formicivorans strain Pf12B.</title>
        <authorList>
            <person name="Watanabe M."/>
            <person name="Kojima H."/>
            <person name="Fukui M."/>
        </authorList>
    </citation>
    <scope>NUCLEOTIDE SEQUENCE [LARGE SCALE GENOMIC DNA]</scope>
    <source>
        <strain evidence="3">Pf12B</strain>
    </source>
</reference>
<name>A0A194ALB1_9BACT</name>
<accession>A0A194ALB1</accession>
<organism evidence="2 3">
    <name type="scientific">Desulfoplanes formicivorans</name>
    <dbReference type="NCBI Taxonomy" id="1592317"/>
    <lineage>
        <taxon>Bacteria</taxon>
        <taxon>Pseudomonadati</taxon>
        <taxon>Thermodesulfobacteriota</taxon>
        <taxon>Desulfovibrionia</taxon>
        <taxon>Desulfovibrionales</taxon>
        <taxon>Desulfoplanaceae</taxon>
        <taxon>Desulfoplanes</taxon>
    </lineage>
</organism>
<dbReference type="SUPFAM" id="SSF141371">
    <property type="entry name" value="PilZ domain-like"/>
    <property type="match status" value="1"/>
</dbReference>
<proteinExistence type="predicted"/>
<protein>
    <recommendedName>
        <fullName evidence="1">PilZ domain-containing protein</fullName>
    </recommendedName>
</protein>
<evidence type="ECO:0000313" key="3">
    <source>
        <dbReference type="Proteomes" id="UP000095200"/>
    </source>
</evidence>
<dbReference type="AlphaFoldDB" id="A0A194ALB1"/>
<dbReference type="Pfam" id="PF07238">
    <property type="entry name" value="PilZ"/>
    <property type="match status" value="1"/>
</dbReference>
<evidence type="ECO:0000313" key="2">
    <source>
        <dbReference type="EMBL" id="GAU09821.1"/>
    </source>
</evidence>
<dbReference type="EMBL" id="BDFE01000020">
    <property type="protein sequence ID" value="GAU09821.1"/>
    <property type="molecule type" value="Genomic_DNA"/>
</dbReference>
<evidence type="ECO:0000259" key="1">
    <source>
        <dbReference type="Pfam" id="PF07238"/>
    </source>
</evidence>
<dbReference type="RefSeq" id="WP_069860053.1">
    <property type="nucleotide sequence ID" value="NZ_BDFE01000020.1"/>
</dbReference>
<dbReference type="InterPro" id="IPR009875">
    <property type="entry name" value="PilZ_domain"/>
</dbReference>
<gene>
    <name evidence="2" type="ORF">DPF_2556</name>
</gene>
<sequence length="102" mass="11740">MQYYREKRRYDRHDNVDELQVSSDNQSPTRVVLLNYSKAGVYIKSPRYLAPGAPVNLAADEHLRDKVPQTCKGSVVWCSFVAGKRPHFRAGIRFFQDHDGTN</sequence>
<dbReference type="GO" id="GO:0035438">
    <property type="term" value="F:cyclic-di-GMP binding"/>
    <property type="evidence" value="ECO:0007669"/>
    <property type="project" value="InterPro"/>
</dbReference>
<comment type="caution">
    <text evidence="2">The sequence shown here is derived from an EMBL/GenBank/DDBJ whole genome shotgun (WGS) entry which is preliminary data.</text>
</comment>
<dbReference type="Proteomes" id="UP000095200">
    <property type="component" value="Unassembled WGS sequence"/>
</dbReference>
<feature type="domain" description="PilZ" evidence="1">
    <location>
        <begin position="6"/>
        <end position="99"/>
    </location>
</feature>
<keyword evidence="3" id="KW-1185">Reference proteome</keyword>